<keyword evidence="9 15" id="KW-0560">Oxidoreductase</keyword>
<sequence length="449" mass="48183">MDELAAKYATRAVPRYTSYPTAPHFSDAVDAATAERWFAALGDDPVSIYLHVPYCREMCTYCGCTTKATRRIDPVVAYAETLAHEIALVHLTIGRRPPVAHLHWGGGTPSLIPGPTFLELTARLRDAFAILPDAEQAIELDPRTVDRQLASTLIKAGINRVSLGIQDTDPTVQAAIGRIQPDAVVEAAIADLQAAGLTGINADLMYGLPHQTAETVRRTVAAVAAWNPSRVSVFGYAHVPWVKSHQRLIDEATLPDADARLELEAEMRAALTEAGYVPIGLDHFARPDDEMAIATEAGTLRRNFQGYTTDTADTLIGLGASAIGKLPQGYLANAADVGGWRRAIEAGRLATVRGFALSDDDRLRARVIELLMTSYHIDFADPALARYGDALALLEATEAALAEPIADGLAVLDGARLTMTPLGRPYVRIVAACFDAYLARGAARHSAAV</sequence>
<evidence type="ECO:0000256" key="13">
    <source>
        <dbReference type="ARBA" id="ARBA00024295"/>
    </source>
</evidence>
<dbReference type="Gene3D" id="3.80.30.20">
    <property type="entry name" value="tm_1862 like domain"/>
    <property type="match status" value="1"/>
</dbReference>
<dbReference type="GO" id="GO:0046872">
    <property type="term" value="F:metal ion binding"/>
    <property type="evidence" value="ECO:0007669"/>
    <property type="project" value="UniProtKB-KW"/>
</dbReference>
<feature type="binding site" evidence="16">
    <location>
        <position position="323"/>
    </location>
    <ligand>
        <name>S-adenosyl-L-methionine</name>
        <dbReference type="ChEBI" id="CHEBI:59789"/>
        <label>1</label>
    </ligand>
</feature>
<feature type="binding site" evidence="16">
    <location>
        <begin position="61"/>
        <end position="63"/>
    </location>
    <ligand>
        <name>S-adenosyl-L-methionine</name>
        <dbReference type="ChEBI" id="CHEBI:59789"/>
        <label>2</label>
    </ligand>
</feature>
<keyword evidence="11 15" id="KW-0411">Iron-sulfur</keyword>
<keyword evidence="8 15" id="KW-0479">Metal-binding</keyword>
<evidence type="ECO:0000256" key="6">
    <source>
        <dbReference type="ARBA" id="ARBA00022490"/>
    </source>
</evidence>
<dbReference type="PANTHER" id="PTHR13932:SF6">
    <property type="entry name" value="OXYGEN-INDEPENDENT COPROPORPHYRINOGEN III OXIDASE"/>
    <property type="match status" value="1"/>
</dbReference>
<dbReference type="SFLD" id="SFLDG01065">
    <property type="entry name" value="anaerobic_coproporphyrinogen-I"/>
    <property type="match status" value="1"/>
</dbReference>
<evidence type="ECO:0000256" key="11">
    <source>
        <dbReference type="ARBA" id="ARBA00023014"/>
    </source>
</evidence>
<dbReference type="Pfam" id="PF04055">
    <property type="entry name" value="Radical_SAM"/>
    <property type="match status" value="1"/>
</dbReference>
<dbReference type="Gene3D" id="1.10.10.920">
    <property type="match status" value="1"/>
</dbReference>
<comment type="subunit">
    <text evidence="4">Monomer.</text>
</comment>
<dbReference type="InterPro" id="IPR023404">
    <property type="entry name" value="rSAM_horseshoe"/>
</dbReference>
<dbReference type="SUPFAM" id="SSF102114">
    <property type="entry name" value="Radical SAM enzymes"/>
    <property type="match status" value="1"/>
</dbReference>
<evidence type="ECO:0000256" key="2">
    <source>
        <dbReference type="ARBA" id="ARBA00004785"/>
    </source>
</evidence>
<keyword evidence="7 15" id="KW-0949">S-adenosyl-L-methionine</keyword>
<dbReference type="InterPro" id="IPR007197">
    <property type="entry name" value="rSAM"/>
</dbReference>
<feature type="binding site" evidence="17">
    <location>
        <position position="62"/>
    </location>
    <ligand>
        <name>[4Fe-4S] cluster</name>
        <dbReference type="ChEBI" id="CHEBI:49883"/>
        <note>4Fe-4S-S-AdoMet</note>
    </ligand>
</feature>
<name>A0AAE4ATL2_9HYPH</name>
<accession>A0AAE4ATL2</accession>
<evidence type="ECO:0000313" key="20">
    <source>
        <dbReference type="Proteomes" id="UP001229244"/>
    </source>
</evidence>
<evidence type="ECO:0000313" key="19">
    <source>
        <dbReference type="EMBL" id="MDQ0315089.1"/>
    </source>
</evidence>
<comment type="similarity">
    <text evidence="3 15">Belongs to the anaerobic coproporphyrinogen-III oxidase family.</text>
</comment>
<comment type="subcellular location">
    <subcellularLocation>
        <location evidence="1 15">Cytoplasm</location>
    </subcellularLocation>
</comment>
<comment type="catalytic activity">
    <reaction evidence="14 15">
        <text>coproporphyrinogen III + 2 S-adenosyl-L-methionine = protoporphyrinogen IX + 2 5'-deoxyadenosine + 2 L-methionine + 2 CO2</text>
        <dbReference type="Rhea" id="RHEA:15425"/>
        <dbReference type="ChEBI" id="CHEBI:16526"/>
        <dbReference type="ChEBI" id="CHEBI:17319"/>
        <dbReference type="ChEBI" id="CHEBI:57307"/>
        <dbReference type="ChEBI" id="CHEBI:57309"/>
        <dbReference type="ChEBI" id="CHEBI:57844"/>
        <dbReference type="ChEBI" id="CHEBI:59789"/>
        <dbReference type="EC" id="1.3.98.3"/>
    </reaction>
</comment>
<evidence type="ECO:0000256" key="15">
    <source>
        <dbReference type="PIRNR" id="PIRNR000167"/>
    </source>
</evidence>
<evidence type="ECO:0000256" key="8">
    <source>
        <dbReference type="ARBA" id="ARBA00022723"/>
    </source>
</evidence>
<keyword evidence="6 15" id="KW-0963">Cytoplasm</keyword>
<dbReference type="InterPro" id="IPR034505">
    <property type="entry name" value="Coproporphyrinogen-III_oxidase"/>
</dbReference>
<keyword evidence="5 15" id="KW-0004">4Fe-4S</keyword>
<dbReference type="PROSITE" id="PS51918">
    <property type="entry name" value="RADICAL_SAM"/>
    <property type="match status" value="1"/>
</dbReference>
<evidence type="ECO:0000259" key="18">
    <source>
        <dbReference type="PROSITE" id="PS51918"/>
    </source>
</evidence>
<feature type="binding site" evidence="16">
    <location>
        <position position="178"/>
    </location>
    <ligand>
        <name>S-adenosyl-L-methionine</name>
        <dbReference type="ChEBI" id="CHEBI:59789"/>
        <label>2</label>
    </ligand>
</feature>
<dbReference type="GO" id="GO:0005737">
    <property type="term" value="C:cytoplasm"/>
    <property type="evidence" value="ECO:0007669"/>
    <property type="project" value="UniProtKB-SubCell"/>
</dbReference>
<dbReference type="InterPro" id="IPR004558">
    <property type="entry name" value="Coprogen_oxidase_HemN"/>
</dbReference>
<dbReference type="SMART" id="SM00729">
    <property type="entry name" value="Elp3"/>
    <property type="match status" value="1"/>
</dbReference>
<feature type="binding site" evidence="16">
    <location>
        <position position="166"/>
    </location>
    <ligand>
        <name>S-adenosyl-L-methionine</name>
        <dbReference type="ChEBI" id="CHEBI:59789"/>
        <label>2</label>
    </ligand>
</feature>
<evidence type="ECO:0000256" key="10">
    <source>
        <dbReference type="ARBA" id="ARBA00023004"/>
    </source>
</evidence>
<feature type="binding site" evidence="16">
    <location>
        <position position="139"/>
    </location>
    <ligand>
        <name>S-adenosyl-L-methionine</name>
        <dbReference type="ChEBI" id="CHEBI:59789"/>
        <label>1</label>
    </ligand>
</feature>
<dbReference type="NCBIfam" id="TIGR00538">
    <property type="entry name" value="hemN"/>
    <property type="match status" value="1"/>
</dbReference>
<dbReference type="RefSeq" id="WP_306884882.1">
    <property type="nucleotide sequence ID" value="NZ_JAUSUL010000001.1"/>
</dbReference>
<dbReference type="InterPro" id="IPR006638">
    <property type="entry name" value="Elp3/MiaA/NifB-like_rSAM"/>
</dbReference>
<organism evidence="19 20">
    <name type="scientific">Amorphus orientalis</name>
    <dbReference type="NCBI Taxonomy" id="649198"/>
    <lineage>
        <taxon>Bacteria</taxon>
        <taxon>Pseudomonadati</taxon>
        <taxon>Pseudomonadota</taxon>
        <taxon>Alphaproteobacteria</taxon>
        <taxon>Hyphomicrobiales</taxon>
        <taxon>Amorphaceae</taxon>
        <taxon>Amorphus</taxon>
    </lineage>
</organism>
<keyword evidence="12 15" id="KW-0627">Porphyrin biosynthesis</keyword>
<evidence type="ECO:0000256" key="16">
    <source>
        <dbReference type="PIRSR" id="PIRSR000167-1"/>
    </source>
</evidence>
<comment type="caution">
    <text evidence="19">The sequence shown here is derived from an EMBL/GenBank/DDBJ whole genome shotgun (WGS) entry which is preliminary data.</text>
</comment>
<evidence type="ECO:0000256" key="14">
    <source>
        <dbReference type="ARBA" id="ARBA00048321"/>
    </source>
</evidence>
<dbReference type="SFLD" id="SFLDS00029">
    <property type="entry name" value="Radical_SAM"/>
    <property type="match status" value="1"/>
</dbReference>
<feature type="binding site" evidence="17">
    <location>
        <position position="55"/>
    </location>
    <ligand>
        <name>[4Fe-4S] cluster</name>
        <dbReference type="ChEBI" id="CHEBI:49883"/>
        <note>4Fe-4S-S-AdoMet</note>
    </ligand>
</feature>
<dbReference type="GO" id="GO:0004109">
    <property type="term" value="F:coproporphyrinogen oxidase activity"/>
    <property type="evidence" value="ECO:0007669"/>
    <property type="project" value="InterPro"/>
</dbReference>
<dbReference type="GO" id="GO:0051989">
    <property type="term" value="F:coproporphyrinogen dehydrogenase activity"/>
    <property type="evidence" value="ECO:0007669"/>
    <property type="project" value="UniProtKB-EC"/>
</dbReference>
<comment type="pathway">
    <text evidence="2 15">Porphyrin-containing compound metabolism; protoporphyrin-IX biosynthesis; protoporphyrinogen-IX from coproporphyrinogen-III (AdoMet route): step 1/1.</text>
</comment>
<dbReference type="Proteomes" id="UP001229244">
    <property type="component" value="Unassembled WGS sequence"/>
</dbReference>
<dbReference type="PIRSF" id="PIRSF000167">
    <property type="entry name" value="HemN"/>
    <property type="match status" value="1"/>
</dbReference>
<feature type="binding site" evidence="16">
    <location>
        <position position="49"/>
    </location>
    <ligand>
        <name>S-adenosyl-L-methionine</name>
        <dbReference type="ChEBI" id="CHEBI:59789"/>
        <label>1</label>
    </ligand>
</feature>
<evidence type="ECO:0000256" key="4">
    <source>
        <dbReference type="ARBA" id="ARBA00011245"/>
    </source>
</evidence>
<keyword evidence="10 15" id="KW-0408">Iron</keyword>
<feature type="binding site" evidence="16">
    <location>
        <position position="237"/>
    </location>
    <ligand>
        <name>S-adenosyl-L-methionine</name>
        <dbReference type="ChEBI" id="CHEBI:59789"/>
        <label>2</label>
    </ligand>
</feature>
<evidence type="ECO:0000256" key="17">
    <source>
        <dbReference type="PIRSR" id="PIRSR000167-2"/>
    </source>
</evidence>
<dbReference type="InterPro" id="IPR058240">
    <property type="entry name" value="rSAM_sf"/>
</dbReference>
<evidence type="ECO:0000256" key="7">
    <source>
        <dbReference type="ARBA" id="ARBA00022691"/>
    </source>
</evidence>
<evidence type="ECO:0000256" key="1">
    <source>
        <dbReference type="ARBA" id="ARBA00004496"/>
    </source>
</evidence>
<evidence type="ECO:0000256" key="5">
    <source>
        <dbReference type="ARBA" id="ARBA00022485"/>
    </source>
</evidence>
<dbReference type="PANTHER" id="PTHR13932">
    <property type="entry name" value="COPROPORPHYRINIGEN III OXIDASE"/>
    <property type="match status" value="1"/>
</dbReference>
<feature type="binding site" evidence="17">
    <location>
        <position position="59"/>
    </location>
    <ligand>
        <name>[4Fe-4S] cluster</name>
        <dbReference type="ChEBI" id="CHEBI:49883"/>
        <note>4Fe-4S-S-AdoMet</note>
    </ligand>
</feature>
<dbReference type="EC" id="1.3.98.3" evidence="15"/>
<evidence type="ECO:0000256" key="9">
    <source>
        <dbReference type="ARBA" id="ARBA00023002"/>
    </source>
</evidence>
<comment type="function">
    <text evidence="13">Involved in the heme biosynthesis. Catalyzes the anaerobic oxidative decarboxylation of propionate groups of rings A and B of coproporphyrinogen III to yield the vinyl groups in protoporphyrinogen IX.</text>
</comment>
<reference evidence="19" key="1">
    <citation type="submission" date="2023-07" db="EMBL/GenBank/DDBJ databases">
        <title>Genomic Encyclopedia of Type Strains, Phase IV (KMG-IV): sequencing the most valuable type-strain genomes for metagenomic binning, comparative biology and taxonomic classification.</title>
        <authorList>
            <person name="Goeker M."/>
        </authorList>
    </citation>
    <scope>NUCLEOTIDE SEQUENCE</scope>
    <source>
        <strain evidence="19">DSM 21202</strain>
    </source>
</reference>
<proteinExistence type="inferred from homology"/>
<evidence type="ECO:0000256" key="12">
    <source>
        <dbReference type="ARBA" id="ARBA00023244"/>
    </source>
</evidence>
<gene>
    <name evidence="19" type="ORF">J2S73_001526</name>
</gene>
<feature type="binding site" evidence="16">
    <location>
        <position position="203"/>
    </location>
    <ligand>
        <name>S-adenosyl-L-methionine</name>
        <dbReference type="ChEBI" id="CHEBI:59789"/>
        <label>2</label>
    </ligand>
</feature>
<dbReference type="GO" id="GO:0006782">
    <property type="term" value="P:protoporphyrinogen IX biosynthetic process"/>
    <property type="evidence" value="ECO:0007669"/>
    <property type="project" value="TreeGrafter"/>
</dbReference>
<evidence type="ECO:0000256" key="3">
    <source>
        <dbReference type="ARBA" id="ARBA00005493"/>
    </source>
</evidence>
<feature type="domain" description="Radical SAM core" evidence="18">
    <location>
        <begin position="40"/>
        <end position="274"/>
    </location>
</feature>
<dbReference type="EMBL" id="JAUSUL010000001">
    <property type="protein sequence ID" value="MDQ0315089.1"/>
    <property type="molecule type" value="Genomic_DNA"/>
</dbReference>
<dbReference type="AlphaFoldDB" id="A0AAE4ATL2"/>
<dbReference type="GO" id="GO:0051539">
    <property type="term" value="F:4 iron, 4 sulfur cluster binding"/>
    <property type="evidence" value="ECO:0007669"/>
    <property type="project" value="UniProtKB-KW"/>
</dbReference>
<protein>
    <recommendedName>
        <fullName evidence="15">Coproporphyrinogen-III oxidase</fullName>
        <ecNumber evidence="15">1.3.98.3</ecNumber>
    </recommendedName>
</protein>
<feature type="binding site" evidence="16">
    <location>
        <position position="106"/>
    </location>
    <ligand>
        <name>S-adenosyl-L-methionine</name>
        <dbReference type="ChEBI" id="CHEBI:59789"/>
        <label>1</label>
    </ligand>
</feature>
<comment type="cofactor">
    <cofactor evidence="15 17">
        <name>[4Fe-4S] cluster</name>
        <dbReference type="ChEBI" id="CHEBI:49883"/>
    </cofactor>
    <text evidence="15 17">Binds 1 [4Fe-4S] cluster. The cluster is coordinated with 3 cysteines and an exchangeable S-adenosyl-L-methionine.</text>
</comment>
<feature type="binding site" evidence="16">
    <location>
        <begin position="107"/>
        <end position="108"/>
    </location>
    <ligand>
        <name>S-adenosyl-L-methionine</name>
        <dbReference type="ChEBI" id="CHEBI:59789"/>
        <label>2</label>
    </ligand>
</feature>
<keyword evidence="20" id="KW-1185">Reference proteome</keyword>